<accession>A0A197JC61</accession>
<evidence type="ECO:0000259" key="5">
    <source>
        <dbReference type="PROSITE" id="PS50206"/>
    </source>
</evidence>
<dbReference type="EMBL" id="KV442147">
    <property type="protein sequence ID" value="OAQ22690.1"/>
    <property type="molecule type" value="Genomic_DNA"/>
</dbReference>
<gene>
    <name evidence="6" type="ORF">K457DRAFT_147221</name>
</gene>
<dbReference type="Pfam" id="PF08240">
    <property type="entry name" value="ADH_N"/>
    <property type="match status" value="1"/>
</dbReference>
<dbReference type="InterPro" id="IPR020843">
    <property type="entry name" value="ER"/>
</dbReference>
<dbReference type="InterPro" id="IPR013149">
    <property type="entry name" value="ADH-like_C"/>
</dbReference>
<dbReference type="STRING" id="1314771.A0A197JC61"/>
<dbReference type="Pfam" id="PF00107">
    <property type="entry name" value="ADH_zinc_N"/>
    <property type="match status" value="1"/>
</dbReference>
<dbReference type="FunFam" id="3.40.50.720:FF:000053">
    <property type="entry name" value="Quinone oxidoreductase 1"/>
    <property type="match status" value="1"/>
</dbReference>
<dbReference type="SMART" id="SM00829">
    <property type="entry name" value="PKS_ER"/>
    <property type="match status" value="1"/>
</dbReference>
<dbReference type="Gene3D" id="3.40.50.720">
    <property type="entry name" value="NAD(P)-binding Rossmann-like Domain"/>
    <property type="match status" value="1"/>
</dbReference>
<dbReference type="PROSITE" id="PS50206">
    <property type="entry name" value="RHODANESE_3"/>
    <property type="match status" value="1"/>
</dbReference>
<evidence type="ECO:0000313" key="6">
    <source>
        <dbReference type="EMBL" id="OAQ22690.1"/>
    </source>
</evidence>
<dbReference type="GO" id="GO:0035925">
    <property type="term" value="F:mRNA 3'-UTR AU-rich region binding"/>
    <property type="evidence" value="ECO:0007669"/>
    <property type="project" value="TreeGrafter"/>
</dbReference>
<dbReference type="Gene3D" id="3.90.180.10">
    <property type="entry name" value="Medium-chain alcohol dehydrogenases, catalytic domain"/>
    <property type="match status" value="1"/>
</dbReference>
<dbReference type="SUPFAM" id="SSF51735">
    <property type="entry name" value="NAD(P)-binding Rossmann-fold domains"/>
    <property type="match status" value="1"/>
</dbReference>
<dbReference type="GO" id="GO:0005829">
    <property type="term" value="C:cytosol"/>
    <property type="evidence" value="ECO:0007669"/>
    <property type="project" value="TreeGrafter"/>
</dbReference>
<feature type="domain" description="Rhodanese" evidence="5">
    <location>
        <begin position="179"/>
        <end position="209"/>
    </location>
</feature>
<dbReference type="GO" id="GO:0070402">
    <property type="term" value="F:NADPH binding"/>
    <property type="evidence" value="ECO:0007669"/>
    <property type="project" value="TreeGrafter"/>
</dbReference>
<dbReference type="InterPro" id="IPR047618">
    <property type="entry name" value="QOR-like"/>
</dbReference>
<keyword evidence="1" id="KW-0521">NADP</keyword>
<evidence type="ECO:0000256" key="4">
    <source>
        <dbReference type="ARBA" id="ARBA00070796"/>
    </source>
</evidence>
<dbReference type="InterPro" id="IPR001763">
    <property type="entry name" value="Rhodanese-like_dom"/>
</dbReference>
<dbReference type="PANTHER" id="PTHR48106">
    <property type="entry name" value="QUINONE OXIDOREDUCTASE PIG3-RELATED"/>
    <property type="match status" value="1"/>
</dbReference>
<proteinExistence type="predicted"/>
<keyword evidence="7" id="KW-1185">Reference proteome</keyword>
<sequence>MVNSTARVIRVTKYGDASALQPTNIPRPIPKPTQVLVKVAYAGVNYVDIYERSGNFPSPLPLIPGREGSGEIVEVGSEVQGFKVGDRVAFIGKDTYSDYAVVDTVHLAKLPDHVSLETGAAFILQGLTAVGLIRKAYAVQKGDWIVVHAAAGGVGLLLSQLGRLLGAHVIGTVSTEEKAALARANGAEHVVLINNGYEALEKKVRELTNGEGVHAVFDSVGQATFESSLNIVRRLGTLVLFGNASGEVPPLNLMRLSSKNVKVTWAAVYNYITTPEDFNELVEDTLEYLEKGQLKIAIHKVYPVEDVQQAHLDLEGRKTTGKLLLKIQ</sequence>
<dbReference type="AlphaFoldDB" id="A0A197JC61"/>
<evidence type="ECO:0000256" key="2">
    <source>
        <dbReference type="ARBA" id="ARBA00023002"/>
    </source>
</evidence>
<dbReference type="OrthoDB" id="48317at2759"/>
<evidence type="ECO:0000256" key="1">
    <source>
        <dbReference type="ARBA" id="ARBA00022857"/>
    </source>
</evidence>
<dbReference type="CDD" id="cd05286">
    <property type="entry name" value="QOR2"/>
    <property type="match status" value="1"/>
</dbReference>
<name>A0A197JC61_9FUNG</name>
<protein>
    <recommendedName>
        <fullName evidence="4">Probable quinone oxidoreductase</fullName>
    </recommendedName>
    <alternativeName>
        <fullName evidence="3">NADPH:quinone reductase</fullName>
    </alternativeName>
</protein>
<organism evidence="6 7">
    <name type="scientific">Linnemannia elongata AG-77</name>
    <dbReference type="NCBI Taxonomy" id="1314771"/>
    <lineage>
        <taxon>Eukaryota</taxon>
        <taxon>Fungi</taxon>
        <taxon>Fungi incertae sedis</taxon>
        <taxon>Mucoromycota</taxon>
        <taxon>Mortierellomycotina</taxon>
        <taxon>Mortierellomycetes</taxon>
        <taxon>Mortierellales</taxon>
        <taxon>Mortierellaceae</taxon>
        <taxon>Linnemannia</taxon>
    </lineage>
</organism>
<dbReference type="InterPro" id="IPR013154">
    <property type="entry name" value="ADH-like_N"/>
</dbReference>
<evidence type="ECO:0000313" key="7">
    <source>
        <dbReference type="Proteomes" id="UP000078512"/>
    </source>
</evidence>
<dbReference type="InterPro" id="IPR011032">
    <property type="entry name" value="GroES-like_sf"/>
</dbReference>
<keyword evidence="2" id="KW-0560">Oxidoreductase</keyword>
<reference evidence="6 7" key="1">
    <citation type="submission" date="2016-05" db="EMBL/GenBank/DDBJ databases">
        <title>Genome sequencing reveals origins of a unique bacterial endosymbiosis in the earliest lineages of terrestrial Fungi.</title>
        <authorList>
            <consortium name="DOE Joint Genome Institute"/>
            <person name="Uehling J."/>
            <person name="Gryganskyi A."/>
            <person name="Hameed K."/>
            <person name="Tschaplinski T."/>
            <person name="Misztal P."/>
            <person name="Wu S."/>
            <person name="Desiro A."/>
            <person name="Vande Pol N."/>
            <person name="Du Z.-Y."/>
            <person name="Zienkiewicz A."/>
            <person name="Zienkiewicz K."/>
            <person name="Morin E."/>
            <person name="Tisserant E."/>
            <person name="Splivallo R."/>
            <person name="Hainaut M."/>
            <person name="Henrissat B."/>
            <person name="Ohm R."/>
            <person name="Kuo A."/>
            <person name="Yan J."/>
            <person name="Lipzen A."/>
            <person name="Nolan M."/>
            <person name="Labutti K."/>
            <person name="Barry K."/>
            <person name="Goldstein A."/>
            <person name="Labbe J."/>
            <person name="Schadt C."/>
            <person name="Tuskan G."/>
            <person name="Grigoriev I."/>
            <person name="Martin F."/>
            <person name="Vilgalys R."/>
            <person name="Bonito G."/>
        </authorList>
    </citation>
    <scope>NUCLEOTIDE SEQUENCE [LARGE SCALE GENOMIC DNA]</scope>
    <source>
        <strain evidence="6 7">AG-77</strain>
    </source>
</reference>
<dbReference type="InterPro" id="IPR036291">
    <property type="entry name" value="NAD(P)-bd_dom_sf"/>
</dbReference>
<dbReference type="PANTHER" id="PTHR48106:SF13">
    <property type="entry name" value="QUINONE OXIDOREDUCTASE-RELATED"/>
    <property type="match status" value="1"/>
</dbReference>
<evidence type="ECO:0000256" key="3">
    <source>
        <dbReference type="ARBA" id="ARBA00043088"/>
    </source>
</evidence>
<dbReference type="GO" id="GO:0003960">
    <property type="term" value="F:quinone reductase (NADPH) activity"/>
    <property type="evidence" value="ECO:0007669"/>
    <property type="project" value="InterPro"/>
</dbReference>
<dbReference type="Proteomes" id="UP000078512">
    <property type="component" value="Unassembled WGS sequence"/>
</dbReference>
<dbReference type="SUPFAM" id="SSF50129">
    <property type="entry name" value="GroES-like"/>
    <property type="match status" value="1"/>
</dbReference>